<keyword evidence="3" id="KW-1185">Reference proteome</keyword>
<feature type="domain" description="DUF4114" evidence="1">
    <location>
        <begin position="12"/>
        <end position="47"/>
    </location>
</feature>
<dbReference type="AlphaFoldDB" id="A0A1Z4LRU9"/>
<gene>
    <name evidence="2" type="ORF">NIES267_34630</name>
</gene>
<sequence>MGAGASTDSDTFDHIRFNNNTSSFAFEDLANGGNQDFDDIKIKIEFNPIA</sequence>
<proteinExistence type="predicted"/>
<protein>
    <recommendedName>
        <fullName evidence="1">DUF4114 domain-containing protein</fullName>
    </recommendedName>
</protein>
<evidence type="ECO:0000313" key="2">
    <source>
        <dbReference type="EMBL" id="BAY83969.1"/>
    </source>
</evidence>
<dbReference type="Proteomes" id="UP000218418">
    <property type="component" value="Chromosome"/>
</dbReference>
<reference evidence="2 3" key="1">
    <citation type="submission" date="2017-06" db="EMBL/GenBank/DDBJ databases">
        <title>Genome sequencing of cyanobaciteial culture collection at National Institute for Environmental Studies (NIES).</title>
        <authorList>
            <person name="Hirose Y."/>
            <person name="Shimura Y."/>
            <person name="Fujisawa T."/>
            <person name="Nakamura Y."/>
            <person name="Kawachi M."/>
        </authorList>
    </citation>
    <scope>NUCLEOTIDE SEQUENCE [LARGE SCALE GENOMIC DNA]</scope>
    <source>
        <strain evidence="2 3">NIES-267</strain>
    </source>
</reference>
<accession>A0A1Z4LRU9</accession>
<dbReference type="InterPro" id="IPR025193">
    <property type="entry name" value="DUF4114"/>
</dbReference>
<name>A0A1Z4LRU9_9CYAN</name>
<evidence type="ECO:0000259" key="1">
    <source>
        <dbReference type="Pfam" id="PF13448"/>
    </source>
</evidence>
<evidence type="ECO:0000313" key="3">
    <source>
        <dbReference type="Proteomes" id="UP000218418"/>
    </source>
</evidence>
<dbReference type="EMBL" id="AP018227">
    <property type="protein sequence ID" value="BAY83969.1"/>
    <property type="molecule type" value="Genomic_DNA"/>
</dbReference>
<dbReference type="Pfam" id="PF13448">
    <property type="entry name" value="DUF4114"/>
    <property type="match status" value="1"/>
</dbReference>
<organism evidence="2 3">
    <name type="scientific">Calothrix parasitica NIES-267</name>
    <dbReference type="NCBI Taxonomy" id="1973488"/>
    <lineage>
        <taxon>Bacteria</taxon>
        <taxon>Bacillati</taxon>
        <taxon>Cyanobacteriota</taxon>
        <taxon>Cyanophyceae</taxon>
        <taxon>Nostocales</taxon>
        <taxon>Calotrichaceae</taxon>
        <taxon>Calothrix</taxon>
    </lineage>
</organism>